<dbReference type="Proteomes" id="UP000280036">
    <property type="component" value="Unassembled WGS sequence"/>
</dbReference>
<sequence length="157" mass="18611">MPIFYFIIETMKIISDNKRGIHNYKVIDKYEAGISLLGWEVKSARASTVNLLNSYCFFRKGEIFLCNAQFKQYMLLKCDETRDRKLLMHKSQIIRLQSKLHKLGRATIIPSKIYFDNRSCIKVEIALVIGLNKADKREEIKRRDNERYIKKVLKNIY</sequence>
<dbReference type="InterPro" id="IPR000037">
    <property type="entry name" value="SsrA-bd_prot"/>
</dbReference>
<dbReference type="Pfam" id="PF01668">
    <property type="entry name" value="SmpB"/>
    <property type="match status" value="1"/>
</dbReference>
<dbReference type="EMBL" id="UZVY01000001">
    <property type="protein sequence ID" value="VDR41819.1"/>
    <property type="molecule type" value="Genomic_DNA"/>
</dbReference>
<accession>A0A3P8K8V4</accession>
<dbReference type="SUPFAM" id="SSF74982">
    <property type="entry name" value="Small protein B (SmpB)"/>
    <property type="match status" value="1"/>
</dbReference>
<comment type="similarity">
    <text evidence="3">Belongs to the SmpB family.</text>
</comment>
<evidence type="ECO:0000313" key="5">
    <source>
        <dbReference type="EMBL" id="VDR41823.1"/>
    </source>
</evidence>
<dbReference type="GO" id="GO:0070929">
    <property type="term" value="P:trans-translation"/>
    <property type="evidence" value="ECO:0007669"/>
    <property type="project" value="UniProtKB-UniRule"/>
</dbReference>
<dbReference type="EMBL" id="UZVY01000001">
    <property type="protein sequence ID" value="VDR41823.1"/>
    <property type="molecule type" value="Genomic_DNA"/>
</dbReference>
<comment type="function">
    <text evidence="3">Required for rescue of stalled ribosomes mediated by trans-translation. Binds to transfer-messenger RNA (tmRNA), required for stable association of tmRNA with ribosomes. tmRNA and SmpB together mimic tRNA shape, replacing the anticodon stem-loop with SmpB. tmRNA is encoded by the ssrA gene; the 2 termini fold to resemble tRNA(Ala) and it encodes a 'tag peptide', a short internal open reading frame. During trans-translation Ala-aminoacylated tmRNA acts like a tRNA, entering the A-site of stalled ribosomes, displacing the stalled mRNA. The ribosome then switches to translate the ORF on the tmRNA; the nascent peptide is terminated with the 'tag peptide' encoded by the tmRNA and targeted for degradation. The ribosome is freed to recommence translation, which seems to be the essential function of trans-translation.</text>
</comment>
<dbReference type="Gene3D" id="2.40.280.10">
    <property type="match status" value="1"/>
</dbReference>
<dbReference type="CDD" id="cd09294">
    <property type="entry name" value="SmpB"/>
    <property type="match status" value="1"/>
</dbReference>
<name>A0A3P8K8V4_9BACT</name>
<dbReference type="PANTHER" id="PTHR30308:SF2">
    <property type="entry name" value="SSRA-BINDING PROTEIN"/>
    <property type="match status" value="1"/>
</dbReference>
<dbReference type="InterPro" id="IPR023620">
    <property type="entry name" value="SmpB"/>
</dbReference>
<evidence type="ECO:0000313" key="4">
    <source>
        <dbReference type="EMBL" id="VDR41819.1"/>
    </source>
</evidence>
<gene>
    <name evidence="4" type="primary">smpB_1</name>
    <name evidence="3" type="synonym">smpB</name>
    <name evidence="5" type="synonym">smpB_2</name>
    <name evidence="4" type="ORF">NCTC10126_00305</name>
    <name evidence="5" type="ORF">NCTC10126_00310</name>
</gene>
<dbReference type="InterPro" id="IPR020081">
    <property type="entry name" value="SsrA-bd_prot_CS"/>
</dbReference>
<evidence type="ECO:0000256" key="1">
    <source>
        <dbReference type="ARBA" id="ARBA00022490"/>
    </source>
</evidence>
<dbReference type="GO" id="GO:0070930">
    <property type="term" value="P:trans-translation-dependent protein tagging"/>
    <property type="evidence" value="ECO:0007669"/>
    <property type="project" value="TreeGrafter"/>
</dbReference>
<keyword evidence="2 3" id="KW-0694">RNA-binding</keyword>
<dbReference type="NCBIfam" id="NF003843">
    <property type="entry name" value="PRK05422.1"/>
    <property type="match status" value="1"/>
</dbReference>
<evidence type="ECO:0000313" key="6">
    <source>
        <dbReference type="Proteomes" id="UP000280036"/>
    </source>
</evidence>
<dbReference type="PANTHER" id="PTHR30308">
    <property type="entry name" value="TMRNA-BINDING COMPONENT OF TRANS-TRANSLATION TAGGING COMPLEX"/>
    <property type="match status" value="1"/>
</dbReference>
<keyword evidence="1 3" id="KW-0963">Cytoplasm</keyword>
<dbReference type="GO" id="GO:0005829">
    <property type="term" value="C:cytosol"/>
    <property type="evidence" value="ECO:0007669"/>
    <property type="project" value="TreeGrafter"/>
</dbReference>
<comment type="subcellular location">
    <subcellularLocation>
        <location evidence="3">Cytoplasm</location>
    </subcellularLocation>
    <text evidence="3">The tmRNA-SmpB complex associates with stalled 70S ribosomes.</text>
</comment>
<evidence type="ECO:0000256" key="3">
    <source>
        <dbReference type="HAMAP-Rule" id="MF_00023"/>
    </source>
</evidence>
<evidence type="ECO:0000256" key="2">
    <source>
        <dbReference type="ARBA" id="ARBA00022884"/>
    </source>
</evidence>
<dbReference type="HAMAP" id="MF_00023">
    <property type="entry name" value="SmpB"/>
    <property type="match status" value="1"/>
</dbReference>
<reference evidence="4 6" key="1">
    <citation type="submission" date="2018-12" db="EMBL/GenBank/DDBJ databases">
        <authorList>
            <consortium name="Pathogen Informatics"/>
        </authorList>
    </citation>
    <scope>NUCLEOTIDE SEQUENCE [LARGE SCALE GENOMIC DNA]</scope>
    <source>
        <strain evidence="4 6">NCTC10126</strain>
    </source>
</reference>
<dbReference type="AlphaFoldDB" id="A0A3P8K8V4"/>
<proteinExistence type="inferred from homology"/>
<dbReference type="GO" id="GO:0003723">
    <property type="term" value="F:RNA binding"/>
    <property type="evidence" value="ECO:0007669"/>
    <property type="project" value="UniProtKB-UniRule"/>
</dbReference>
<protein>
    <recommendedName>
        <fullName evidence="3">SsrA-binding protein</fullName>
    </recommendedName>
    <alternativeName>
        <fullName evidence="3">Small protein B</fullName>
    </alternativeName>
</protein>
<dbReference type="PROSITE" id="PS01317">
    <property type="entry name" value="SSRP"/>
    <property type="match status" value="1"/>
</dbReference>
<dbReference type="NCBIfam" id="TIGR00086">
    <property type="entry name" value="smpB"/>
    <property type="match status" value="1"/>
</dbReference>
<organism evidence="4 6">
    <name type="scientific">Mycoplasmopsis caviae</name>
    <dbReference type="NCBI Taxonomy" id="55603"/>
    <lineage>
        <taxon>Bacteria</taxon>
        <taxon>Bacillati</taxon>
        <taxon>Mycoplasmatota</taxon>
        <taxon>Mycoplasmoidales</taxon>
        <taxon>Metamycoplasmataceae</taxon>
        <taxon>Mycoplasmopsis</taxon>
    </lineage>
</organism>